<dbReference type="PANTHER" id="PTHR34220">
    <property type="entry name" value="SENSOR HISTIDINE KINASE YPDA"/>
    <property type="match status" value="1"/>
</dbReference>
<evidence type="ECO:0000313" key="8">
    <source>
        <dbReference type="Proteomes" id="UP000095256"/>
    </source>
</evidence>
<evidence type="ECO:0000256" key="3">
    <source>
        <dbReference type="ARBA" id="ARBA00022679"/>
    </source>
</evidence>
<proteinExistence type="predicted"/>
<dbReference type="InterPro" id="IPR036890">
    <property type="entry name" value="HATPase_C_sf"/>
</dbReference>
<organism evidence="7 8">
    <name type="scientific">Enterococcus rivorum</name>
    <dbReference type="NCBI Taxonomy" id="762845"/>
    <lineage>
        <taxon>Bacteria</taxon>
        <taxon>Bacillati</taxon>
        <taxon>Bacillota</taxon>
        <taxon>Bacilli</taxon>
        <taxon>Lactobacillales</taxon>
        <taxon>Enterococcaceae</taxon>
        <taxon>Enterococcus</taxon>
    </lineage>
</organism>
<keyword evidence="5" id="KW-0472">Membrane</keyword>
<dbReference type="Pfam" id="PF06580">
    <property type="entry name" value="His_kinase"/>
    <property type="match status" value="1"/>
</dbReference>
<dbReference type="GO" id="GO:0016020">
    <property type="term" value="C:membrane"/>
    <property type="evidence" value="ECO:0007669"/>
    <property type="project" value="UniProtKB-SubCell"/>
</dbReference>
<keyword evidence="4" id="KW-0418">Kinase</keyword>
<dbReference type="InterPro" id="IPR003594">
    <property type="entry name" value="HATPase_dom"/>
</dbReference>
<dbReference type="Gene3D" id="3.30.450.20">
    <property type="entry name" value="PAS domain"/>
    <property type="match status" value="1"/>
</dbReference>
<dbReference type="RefSeq" id="WP_069698480.1">
    <property type="nucleotide sequence ID" value="NZ_JAGGMA010000029.1"/>
</dbReference>
<feature type="transmembrane region" description="Helical" evidence="5">
    <location>
        <begin position="239"/>
        <end position="260"/>
    </location>
</feature>
<name>A0A1E5KXG9_9ENTE</name>
<protein>
    <recommendedName>
        <fullName evidence="6">HAMP domain-containing protein</fullName>
    </recommendedName>
</protein>
<evidence type="ECO:0000256" key="2">
    <source>
        <dbReference type="ARBA" id="ARBA00022553"/>
    </source>
</evidence>
<dbReference type="GO" id="GO:0000155">
    <property type="term" value="F:phosphorelay sensor kinase activity"/>
    <property type="evidence" value="ECO:0007669"/>
    <property type="project" value="InterPro"/>
</dbReference>
<dbReference type="SUPFAM" id="SSF55874">
    <property type="entry name" value="ATPase domain of HSP90 chaperone/DNA topoisomerase II/histidine kinase"/>
    <property type="match status" value="1"/>
</dbReference>
<comment type="subcellular location">
    <subcellularLocation>
        <location evidence="1">Membrane</location>
    </subcellularLocation>
</comment>
<dbReference type="EMBL" id="MIEK01000020">
    <property type="protein sequence ID" value="OEH82564.1"/>
    <property type="molecule type" value="Genomic_DNA"/>
</dbReference>
<dbReference type="SUPFAM" id="SSF158472">
    <property type="entry name" value="HAMP domain-like"/>
    <property type="match status" value="1"/>
</dbReference>
<dbReference type="STRING" id="762845.BCR26_13005"/>
<dbReference type="PANTHER" id="PTHR34220:SF7">
    <property type="entry name" value="SENSOR HISTIDINE KINASE YPDA"/>
    <property type="match status" value="1"/>
</dbReference>
<dbReference type="PROSITE" id="PS50885">
    <property type="entry name" value="HAMP"/>
    <property type="match status" value="1"/>
</dbReference>
<dbReference type="InterPro" id="IPR050640">
    <property type="entry name" value="Bact_2-comp_sensor_kinase"/>
</dbReference>
<accession>A0A1E5KXG9</accession>
<evidence type="ECO:0000256" key="4">
    <source>
        <dbReference type="ARBA" id="ARBA00022777"/>
    </source>
</evidence>
<keyword evidence="2" id="KW-0597">Phosphoprotein</keyword>
<evidence type="ECO:0000259" key="6">
    <source>
        <dbReference type="PROSITE" id="PS50885"/>
    </source>
</evidence>
<evidence type="ECO:0000256" key="5">
    <source>
        <dbReference type="SAM" id="Phobius"/>
    </source>
</evidence>
<dbReference type="SMART" id="SM00304">
    <property type="entry name" value="HAMP"/>
    <property type="match status" value="1"/>
</dbReference>
<dbReference type="InterPro" id="IPR003660">
    <property type="entry name" value="HAMP_dom"/>
</dbReference>
<evidence type="ECO:0000256" key="1">
    <source>
        <dbReference type="ARBA" id="ARBA00004370"/>
    </source>
</evidence>
<dbReference type="CDD" id="cd06225">
    <property type="entry name" value="HAMP"/>
    <property type="match status" value="1"/>
</dbReference>
<feature type="transmembrane region" description="Helical" evidence="5">
    <location>
        <begin position="12"/>
        <end position="31"/>
    </location>
</feature>
<reference evidence="7 8" key="1">
    <citation type="submission" date="2016-09" db="EMBL/GenBank/DDBJ databases">
        <authorList>
            <person name="Capua I."/>
            <person name="De Benedictis P."/>
            <person name="Joannis T."/>
            <person name="Lombin L.H."/>
            <person name="Cattoli G."/>
        </authorList>
    </citation>
    <scope>NUCLEOTIDE SEQUENCE [LARGE SCALE GENOMIC DNA]</scope>
    <source>
        <strain evidence="7 8">LMG 25899</strain>
    </source>
</reference>
<dbReference type="Pfam" id="PF00672">
    <property type="entry name" value="HAMP"/>
    <property type="match status" value="1"/>
</dbReference>
<feature type="domain" description="HAMP" evidence="6">
    <location>
        <begin position="261"/>
        <end position="313"/>
    </location>
</feature>
<dbReference type="Pfam" id="PF02518">
    <property type="entry name" value="HATPase_c"/>
    <property type="match status" value="1"/>
</dbReference>
<dbReference type="Gene3D" id="6.10.340.10">
    <property type="match status" value="1"/>
</dbReference>
<comment type="caution">
    <text evidence="7">The sequence shown here is derived from an EMBL/GenBank/DDBJ whole genome shotgun (WGS) entry which is preliminary data.</text>
</comment>
<gene>
    <name evidence="7" type="ORF">BCR26_13005</name>
</gene>
<dbReference type="AlphaFoldDB" id="A0A1E5KXG9"/>
<evidence type="ECO:0000313" key="7">
    <source>
        <dbReference type="EMBL" id="OEH82564.1"/>
    </source>
</evidence>
<keyword evidence="5" id="KW-1133">Transmembrane helix</keyword>
<dbReference type="SMART" id="SM00387">
    <property type="entry name" value="HATPase_c"/>
    <property type="match status" value="1"/>
</dbReference>
<keyword evidence="8" id="KW-1185">Reference proteome</keyword>
<sequence length="525" mass="60534">MNSLQKKLTLYASGFFIILFLSIALIIKIEMERTVLSFNRSMTQQLVDAKSEQISYWFEQRINEIQSLSQKAVTQNWSKQELIKEAENLAQLNKNSYESIRAVSNSGESFSANSPSFSIVDRDYFKKIITNNSEYVISKVLYSHSNQAEVVIILYRIPSIVDSTISYLAAAVPIEQMNKIAKDIFVYDGTGTLTLNHNQPKSKDKMVRFERSIQAMPDWKVQFQVPEKKLYQSLRNTQNAVLIVGTILGIFFLVWLYLLATSILKPVKQLQGVMGKVAAGDESLRVTMKRTDEFGQLGEHFNQMLDKVYETEQEKKEIELRMIQEQVKPHFLYNTLDTIQWLAASHDADDVVELIEALSLYFRLGLNEGKEFVPLSQEFKHLESYLKIQQVRYEKILNYEFSLAPDVANTKVIRFLLQPLVENAIYHGIKPLPKQFSTIWINATNENNQLKIAVINDGLPISKEALTTIRDNLFYHQEQNRIIGFGLYSVYHRLKLTYGKQSDFTIESNQEQTKITITIPLEDET</sequence>
<dbReference type="Proteomes" id="UP000095256">
    <property type="component" value="Unassembled WGS sequence"/>
</dbReference>
<dbReference type="OrthoDB" id="9776552at2"/>
<keyword evidence="3" id="KW-0808">Transferase</keyword>
<dbReference type="Gene3D" id="3.30.565.10">
    <property type="entry name" value="Histidine kinase-like ATPase, C-terminal domain"/>
    <property type="match status" value="1"/>
</dbReference>
<dbReference type="InterPro" id="IPR010559">
    <property type="entry name" value="Sig_transdc_His_kin_internal"/>
</dbReference>
<keyword evidence="5" id="KW-0812">Transmembrane</keyword>